<gene>
    <name evidence="1" type="ORF">HPB47_003513</name>
</gene>
<protein>
    <submittedName>
        <fullName evidence="1">Uncharacterized protein</fullName>
    </submittedName>
</protein>
<organism evidence="1 2">
    <name type="scientific">Ixodes persulcatus</name>
    <name type="common">Taiga tick</name>
    <dbReference type="NCBI Taxonomy" id="34615"/>
    <lineage>
        <taxon>Eukaryota</taxon>
        <taxon>Metazoa</taxon>
        <taxon>Ecdysozoa</taxon>
        <taxon>Arthropoda</taxon>
        <taxon>Chelicerata</taxon>
        <taxon>Arachnida</taxon>
        <taxon>Acari</taxon>
        <taxon>Parasitiformes</taxon>
        <taxon>Ixodida</taxon>
        <taxon>Ixodoidea</taxon>
        <taxon>Ixodidae</taxon>
        <taxon>Ixodinae</taxon>
        <taxon>Ixodes</taxon>
    </lineage>
</organism>
<name>A0AC60PI64_IXOPE</name>
<comment type="caution">
    <text evidence="1">The sequence shown here is derived from an EMBL/GenBank/DDBJ whole genome shotgun (WGS) entry which is preliminary data.</text>
</comment>
<proteinExistence type="predicted"/>
<dbReference type="Proteomes" id="UP000805193">
    <property type="component" value="Unassembled WGS sequence"/>
</dbReference>
<evidence type="ECO:0000313" key="2">
    <source>
        <dbReference type="Proteomes" id="UP000805193"/>
    </source>
</evidence>
<reference evidence="1 2" key="1">
    <citation type="journal article" date="2020" name="Cell">
        <title>Large-Scale Comparative Analyses of Tick Genomes Elucidate Their Genetic Diversity and Vector Capacities.</title>
        <authorList>
            <consortium name="Tick Genome and Microbiome Consortium (TIGMIC)"/>
            <person name="Jia N."/>
            <person name="Wang J."/>
            <person name="Shi W."/>
            <person name="Du L."/>
            <person name="Sun Y."/>
            <person name="Zhan W."/>
            <person name="Jiang J.F."/>
            <person name="Wang Q."/>
            <person name="Zhang B."/>
            <person name="Ji P."/>
            <person name="Bell-Sakyi L."/>
            <person name="Cui X.M."/>
            <person name="Yuan T.T."/>
            <person name="Jiang B.G."/>
            <person name="Yang W.F."/>
            <person name="Lam T.T."/>
            <person name="Chang Q.C."/>
            <person name="Ding S.J."/>
            <person name="Wang X.J."/>
            <person name="Zhu J.G."/>
            <person name="Ruan X.D."/>
            <person name="Zhao L."/>
            <person name="Wei J.T."/>
            <person name="Ye R.Z."/>
            <person name="Que T.C."/>
            <person name="Du C.H."/>
            <person name="Zhou Y.H."/>
            <person name="Cheng J.X."/>
            <person name="Dai P.F."/>
            <person name="Guo W.B."/>
            <person name="Han X.H."/>
            <person name="Huang E.J."/>
            <person name="Li L.F."/>
            <person name="Wei W."/>
            <person name="Gao Y.C."/>
            <person name="Liu J.Z."/>
            <person name="Shao H.Z."/>
            <person name="Wang X."/>
            <person name="Wang C.C."/>
            <person name="Yang T.C."/>
            <person name="Huo Q.B."/>
            <person name="Li W."/>
            <person name="Chen H.Y."/>
            <person name="Chen S.E."/>
            <person name="Zhou L.G."/>
            <person name="Ni X.B."/>
            <person name="Tian J.H."/>
            <person name="Sheng Y."/>
            <person name="Liu T."/>
            <person name="Pan Y.S."/>
            <person name="Xia L.Y."/>
            <person name="Li J."/>
            <person name="Zhao F."/>
            <person name="Cao W.C."/>
        </authorList>
    </citation>
    <scope>NUCLEOTIDE SEQUENCE [LARGE SCALE GENOMIC DNA]</scope>
    <source>
        <strain evidence="1">Iper-2018</strain>
    </source>
</reference>
<keyword evidence="2" id="KW-1185">Reference proteome</keyword>
<sequence>MVDIRVYTFLGVSTSSVNVLPTTDGVVPEGQGLIHEVEVAPRIFFLQVPEFEETENNEPPDWLLDKDEAPLEPGVAAALPRRATVCRTVNEVNTLIAKKLFRRLVHFPEPSEYHSITPIRTRSSRSPPFPLPHTFPNYVSRVPHSGIIISHILIIDWHRWLCRGVSPGWPRTQSYVLV</sequence>
<accession>A0AC60PI64</accession>
<evidence type="ECO:0000313" key="1">
    <source>
        <dbReference type="EMBL" id="KAG0420410.1"/>
    </source>
</evidence>
<dbReference type="EMBL" id="JABSTQ010010511">
    <property type="protein sequence ID" value="KAG0420410.1"/>
    <property type="molecule type" value="Genomic_DNA"/>
</dbReference>